<reference evidence="2 3" key="1">
    <citation type="journal article" date="2023" name="Insect Mol. Biol.">
        <title>Genome sequencing provides insights into the evolution of gene families encoding plant cell wall-degrading enzymes in longhorned beetles.</title>
        <authorList>
            <person name="Shin N.R."/>
            <person name="Okamura Y."/>
            <person name="Kirsch R."/>
            <person name="Pauchet Y."/>
        </authorList>
    </citation>
    <scope>NUCLEOTIDE SEQUENCE [LARGE SCALE GENOMIC DNA]</scope>
    <source>
        <strain evidence="2">EAD_L_NR</strain>
    </source>
</reference>
<dbReference type="EMBL" id="JANEYG010000053">
    <property type="protein sequence ID" value="KAJ8915478.1"/>
    <property type="molecule type" value="Genomic_DNA"/>
</dbReference>
<dbReference type="InterPro" id="IPR013762">
    <property type="entry name" value="Integrase-like_cat_sf"/>
</dbReference>
<keyword evidence="3" id="KW-1185">Reference proteome</keyword>
<evidence type="ECO:0000313" key="2">
    <source>
        <dbReference type="EMBL" id="KAJ8915478.1"/>
    </source>
</evidence>
<evidence type="ECO:0000256" key="1">
    <source>
        <dbReference type="ARBA" id="ARBA00023172"/>
    </source>
</evidence>
<dbReference type="Proteomes" id="UP001159042">
    <property type="component" value="Unassembled WGS sequence"/>
</dbReference>
<dbReference type="Gene3D" id="1.10.443.10">
    <property type="entry name" value="Intergrase catalytic core"/>
    <property type="match status" value="1"/>
</dbReference>
<protein>
    <recommendedName>
        <fullName evidence="4">Tyr recombinase domain-containing protein</fullName>
    </recommendedName>
</protein>
<sequence length="258" mass="28515">MKKLKMKAVCFTLKLLLQKLKFRGNFSLHLEVSKVSTWLKLCVDTSHYVNQILAMTDFLQGVCIRQPVGINTFGNMPKNIASFLNLPYPEQYTGHCFRRSSTSILADSGADLLTIKRHGGWKSNTVAEGYIDTSKGNKKKIAAKILGEETPSASNSGDSSFNIEKNTESVISGTGINFTFNIYNKIASVLKRNAMCVSFLYSFVTGFYICNIPPGYDDVNKISCVLIPIKVNSGSKFSKSHSGSSVKNLESQFNNLSF</sequence>
<accession>A0AAV8VML4</accession>
<dbReference type="GO" id="GO:0003677">
    <property type="term" value="F:DNA binding"/>
    <property type="evidence" value="ECO:0007669"/>
    <property type="project" value="InterPro"/>
</dbReference>
<dbReference type="SUPFAM" id="SSF56349">
    <property type="entry name" value="DNA breaking-rejoining enzymes"/>
    <property type="match status" value="1"/>
</dbReference>
<name>A0AAV8VML4_9CUCU</name>
<dbReference type="AlphaFoldDB" id="A0AAV8VML4"/>
<evidence type="ECO:0000313" key="3">
    <source>
        <dbReference type="Proteomes" id="UP001159042"/>
    </source>
</evidence>
<dbReference type="GO" id="GO:0006310">
    <property type="term" value="P:DNA recombination"/>
    <property type="evidence" value="ECO:0007669"/>
    <property type="project" value="UniProtKB-KW"/>
</dbReference>
<gene>
    <name evidence="2" type="ORF">NQ315_003241</name>
</gene>
<keyword evidence="1" id="KW-0233">DNA recombination</keyword>
<proteinExistence type="predicted"/>
<dbReference type="InterPro" id="IPR011010">
    <property type="entry name" value="DNA_brk_join_enz"/>
</dbReference>
<comment type="caution">
    <text evidence="2">The sequence shown here is derived from an EMBL/GenBank/DDBJ whole genome shotgun (WGS) entry which is preliminary data.</text>
</comment>
<evidence type="ECO:0008006" key="4">
    <source>
        <dbReference type="Google" id="ProtNLM"/>
    </source>
</evidence>
<organism evidence="2 3">
    <name type="scientific">Exocentrus adspersus</name>
    <dbReference type="NCBI Taxonomy" id="1586481"/>
    <lineage>
        <taxon>Eukaryota</taxon>
        <taxon>Metazoa</taxon>
        <taxon>Ecdysozoa</taxon>
        <taxon>Arthropoda</taxon>
        <taxon>Hexapoda</taxon>
        <taxon>Insecta</taxon>
        <taxon>Pterygota</taxon>
        <taxon>Neoptera</taxon>
        <taxon>Endopterygota</taxon>
        <taxon>Coleoptera</taxon>
        <taxon>Polyphaga</taxon>
        <taxon>Cucujiformia</taxon>
        <taxon>Chrysomeloidea</taxon>
        <taxon>Cerambycidae</taxon>
        <taxon>Lamiinae</taxon>
        <taxon>Acanthocinini</taxon>
        <taxon>Exocentrus</taxon>
    </lineage>
</organism>
<dbReference type="GO" id="GO:0015074">
    <property type="term" value="P:DNA integration"/>
    <property type="evidence" value="ECO:0007669"/>
    <property type="project" value="InterPro"/>
</dbReference>